<dbReference type="InterPro" id="IPR036388">
    <property type="entry name" value="WH-like_DNA-bd_sf"/>
</dbReference>
<evidence type="ECO:0000313" key="5">
    <source>
        <dbReference type="Proteomes" id="UP001425155"/>
    </source>
</evidence>
<comment type="caution">
    <text evidence="4">The sequence shown here is derived from an EMBL/GenBank/DDBJ whole genome shotgun (WGS) entry which is preliminary data.</text>
</comment>
<keyword evidence="2" id="KW-0067">ATP-binding</keyword>
<reference evidence="4 5" key="1">
    <citation type="submission" date="2024-03" db="EMBL/GenBank/DDBJ databases">
        <title>YIM 134122 draft genome.</title>
        <authorList>
            <person name="Zuo S."/>
            <person name="Xiong L."/>
        </authorList>
    </citation>
    <scope>NUCLEOTIDE SEQUENCE [LARGE SCALE GENOMIC DNA]</scope>
    <source>
        <strain evidence="4 5">YIM 134122</strain>
    </source>
</reference>
<keyword evidence="5" id="KW-1185">Reference proteome</keyword>
<dbReference type="PRINTS" id="PR00038">
    <property type="entry name" value="HTHLUXR"/>
</dbReference>
<sequence>MSGAEVWRSRHPRRYRDGIDASSTGLLGRSAELARLSALVGATRNGRGGALVVRGDPGIGKTALLGSVSGVRMVRSDGFEAESAMPYAVVQRLGMPFREYLPALPARQAAALRIAAGIDVGDPPDRYLVGLGMLSLLAAAGEAEPVLCLVDDAHLVDAESLEVLAFVGRRLTAESVGLLLGTRPDARVEAAVAGLPVLELGGLGPLASVALLNRSAGASSGEDLDPYLARQIAEETGGNPLALIDLARESTVRTLTDSTLAGVPMPVGARLETHYLRQIDEIPHQAQQWLLLAAAESTGDAALIAGAADRLGLPRDAGVAAERAGLAAVHAGGRGVTFRHPLVRAAVYNGMTDADRRRAHAALRDAADEAGRIDVAVWHAAEASIGTDAAVADRMEQVADSAGGRGGSASRAALLARAGDLTPPGPERDGRLLAAAEAAAGAGAAGVSLDLLGRIDESSLDPIGRGRLLTLRALLPLFVADAAGIASGASTLLNAAELFHGLAPELEQRTLVRAFELVLNTEWQTRGVTLTELGQRLLDGADVAPGPLATALRALGAHILLPYAEAVPPMRAAVTMLLELDDAALLDMGFFGIAITMGLWDARACTELLERTARAARDAGSLRVLDTTLWMLSLVELVRGDPAASGRYVEQVRELRRAIGYDAEQVVNASYLAWSGAPTEQVELVAQGVLASGFVGAFTVAETGLAIRSIADGHYRDAFERLAPMVERPFLQVTYQQLPDFIEAGVRSGHPDAVVAAAHSLELFAASSGTPWVRGVSARSAAMLSSDDDAETLYREAVDQLELASAPGELGRAHLLYGEWLRRLKRRREAREQLRAALVIFTRVGAPAFADRARRELEATGEHISRNAGSEADLLTPQEAAVARLAASGSTNADIAAAMFISVNTVDYHLRKVFRKLEVTSRRQLAERLTGD</sequence>
<dbReference type="InterPro" id="IPR016032">
    <property type="entry name" value="Sig_transdc_resp-reg_C-effctor"/>
</dbReference>
<dbReference type="InterPro" id="IPR041664">
    <property type="entry name" value="AAA_16"/>
</dbReference>
<dbReference type="InterPro" id="IPR000792">
    <property type="entry name" value="Tscrpt_reg_LuxR_C"/>
</dbReference>
<evidence type="ECO:0000256" key="1">
    <source>
        <dbReference type="ARBA" id="ARBA00022741"/>
    </source>
</evidence>
<dbReference type="Pfam" id="PF13191">
    <property type="entry name" value="AAA_16"/>
    <property type="match status" value="1"/>
</dbReference>
<accession>A0ABU9W674</accession>
<dbReference type="Gene3D" id="1.10.10.10">
    <property type="entry name" value="Winged helix-like DNA-binding domain superfamily/Winged helix DNA-binding domain"/>
    <property type="match status" value="1"/>
</dbReference>
<dbReference type="SUPFAM" id="SSF46894">
    <property type="entry name" value="C-terminal effector domain of the bipartite response regulators"/>
    <property type="match status" value="1"/>
</dbReference>
<dbReference type="InterPro" id="IPR027417">
    <property type="entry name" value="P-loop_NTPase"/>
</dbReference>
<dbReference type="SMART" id="SM00421">
    <property type="entry name" value="HTH_LUXR"/>
    <property type="match status" value="1"/>
</dbReference>
<gene>
    <name evidence="4" type="ORF">WJX64_13170</name>
</gene>
<dbReference type="EMBL" id="JBCLVG010000002">
    <property type="protein sequence ID" value="MEN1947504.1"/>
    <property type="molecule type" value="Genomic_DNA"/>
</dbReference>
<dbReference type="PANTHER" id="PTHR16305:SF35">
    <property type="entry name" value="TRANSCRIPTIONAL ACTIVATOR DOMAIN"/>
    <property type="match status" value="1"/>
</dbReference>
<dbReference type="PANTHER" id="PTHR16305">
    <property type="entry name" value="TESTICULAR SOLUBLE ADENYLYL CYCLASE"/>
    <property type="match status" value="1"/>
</dbReference>
<evidence type="ECO:0000256" key="2">
    <source>
        <dbReference type="ARBA" id="ARBA00022840"/>
    </source>
</evidence>
<evidence type="ECO:0000259" key="3">
    <source>
        <dbReference type="PROSITE" id="PS50043"/>
    </source>
</evidence>
<name>A0ABU9W674_9MICO</name>
<evidence type="ECO:0000313" key="4">
    <source>
        <dbReference type="EMBL" id="MEN1947504.1"/>
    </source>
</evidence>
<keyword evidence="1" id="KW-0547">Nucleotide-binding</keyword>
<dbReference type="Proteomes" id="UP001425155">
    <property type="component" value="Unassembled WGS sequence"/>
</dbReference>
<dbReference type="CDD" id="cd06170">
    <property type="entry name" value="LuxR_C_like"/>
    <property type="match status" value="1"/>
</dbReference>
<dbReference type="Pfam" id="PF00196">
    <property type="entry name" value="GerE"/>
    <property type="match status" value="1"/>
</dbReference>
<protein>
    <submittedName>
        <fullName evidence="4">LuxR C-terminal-related transcriptional regulator</fullName>
    </submittedName>
</protein>
<proteinExistence type="predicted"/>
<organism evidence="4 5">
    <name type="scientific">Leifsonia stereocauli</name>
    <dbReference type="NCBI Taxonomy" id="3134136"/>
    <lineage>
        <taxon>Bacteria</taxon>
        <taxon>Bacillati</taxon>
        <taxon>Actinomycetota</taxon>
        <taxon>Actinomycetes</taxon>
        <taxon>Micrococcales</taxon>
        <taxon>Microbacteriaceae</taxon>
        <taxon>Leifsonia</taxon>
    </lineage>
</organism>
<feature type="domain" description="HTH luxR-type" evidence="3">
    <location>
        <begin position="868"/>
        <end position="932"/>
    </location>
</feature>
<dbReference type="SUPFAM" id="SSF52540">
    <property type="entry name" value="P-loop containing nucleoside triphosphate hydrolases"/>
    <property type="match status" value="1"/>
</dbReference>
<dbReference type="PROSITE" id="PS50043">
    <property type="entry name" value="HTH_LUXR_2"/>
    <property type="match status" value="1"/>
</dbReference>
<dbReference type="RefSeq" id="WP_342114786.1">
    <property type="nucleotide sequence ID" value="NZ_JBCAUN010000002.1"/>
</dbReference>